<comment type="caution">
    <text evidence="4">The sequence shown here is derived from an EMBL/GenBank/DDBJ whole genome shotgun (WGS) entry which is preliminary data.</text>
</comment>
<keyword evidence="4" id="KW-0255">Endonuclease</keyword>
<keyword evidence="4" id="KW-0540">Nuclease</keyword>
<dbReference type="Gene3D" id="3.40.570.10">
    <property type="entry name" value="Extracellular Endonuclease, subunit A"/>
    <property type="match status" value="1"/>
</dbReference>
<dbReference type="InterPro" id="IPR001604">
    <property type="entry name" value="Endo_G_ENPP1-like_dom"/>
</dbReference>
<dbReference type="Proteomes" id="UP001165296">
    <property type="component" value="Unassembled WGS sequence"/>
</dbReference>
<dbReference type="PANTHER" id="PTHR13966:SF5">
    <property type="entry name" value="ENDONUCLEASE G, MITOCHONDRIAL"/>
    <property type="match status" value="1"/>
</dbReference>
<dbReference type="PANTHER" id="PTHR13966">
    <property type="entry name" value="ENDONUCLEASE RELATED"/>
    <property type="match status" value="1"/>
</dbReference>
<feature type="signal peptide" evidence="1">
    <location>
        <begin position="1"/>
        <end position="29"/>
    </location>
</feature>
<feature type="domain" description="ENPP1-3/EXOG-like endonuclease/phosphodiesterase" evidence="2">
    <location>
        <begin position="215"/>
        <end position="425"/>
    </location>
</feature>
<organism evidence="4 5">
    <name type="scientific">Hymenobacter lucidus</name>
    <dbReference type="NCBI Taxonomy" id="2880930"/>
    <lineage>
        <taxon>Bacteria</taxon>
        <taxon>Pseudomonadati</taxon>
        <taxon>Bacteroidota</taxon>
        <taxon>Cytophagia</taxon>
        <taxon>Cytophagales</taxon>
        <taxon>Hymenobacteraceae</taxon>
        <taxon>Hymenobacter</taxon>
    </lineage>
</organism>
<gene>
    <name evidence="4" type="ORF">LGH74_14210</name>
</gene>
<dbReference type="SMART" id="SM00477">
    <property type="entry name" value="NUC"/>
    <property type="match status" value="1"/>
</dbReference>
<accession>A0ABS8ASF4</accession>
<dbReference type="InterPro" id="IPR020821">
    <property type="entry name" value="ENPP1-3/EXOG-like_nuc-like"/>
</dbReference>
<evidence type="ECO:0000256" key="1">
    <source>
        <dbReference type="SAM" id="SignalP"/>
    </source>
</evidence>
<sequence>MKHSYRRARCFWLVAFVVSFVAGPLTVQAQTTTRESFETGSKTTYPAGPVTLSTGSWTFDDALLGSSALDHKNGLQAPRLTQAGKLTMGFFLPDGASTVTVQHALYGAEASSAFELFYQSQSCGCNTWIKAGSTVLASSPALQTASFAVNVPGAIRFELRKVSGGDALLNLDDFTVTPFTVTPPPVAGDNDHLTMGNPSGAVTDVNSPTNYLMRKPQFALSYHRDQGKPNWVSWYLAPVWLGSTPRQDNFRADTELPAGWYQVGSSSYSGSGFDRGHNTPSADRTSSVADNSATFLMTNMIPQAPNNNQITWAALENYGRTLVGQGNELYIIMGSYGQGGTGSNGFAQTIDQGRVRVPSRVWKVIVVLPTGTNDISRVGTAGTRIIAINTPNEQGLTSNWGQYRVSVDSIEQATGLDLLSSLPTAVQEIVEAAIDNGPTQ</sequence>
<keyword evidence="1" id="KW-0732">Signal</keyword>
<name>A0ABS8ASF4_9BACT</name>
<dbReference type="SUPFAM" id="SSF54060">
    <property type="entry name" value="His-Me finger endonucleases"/>
    <property type="match status" value="1"/>
</dbReference>
<dbReference type="InterPro" id="IPR040255">
    <property type="entry name" value="Non-specific_endonuclease"/>
</dbReference>
<dbReference type="EMBL" id="JAJADR010000004">
    <property type="protein sequence ID" value="MCB2409140.1"/>
    <property type="molecule type" value="Genomic_DNA"/>
</dbReference>
<keyword evidence="5" id="KW-1185">Reference proteome</keyword>
<dbReference type="Pfam" id="PF01223">
    <property type="entry name" value="Endonuclease_NS"/>
    <property type="match status" value="1"/>
</dbReference>
<feature type="domain" description="DNA/RNA non-specific endonuclease/pyrophosphatase/phosphodiesterase" evidence="3">
    <location>
        <begin position="214"/>
        <end position="425"/>
    </location>
</feature>
<dbReference type="SMART" id="SM00892">
    <property type="entry name" value="Endonuclease_NS"/>
    <property type="match status" value="1"/>
</dbReference>
<evidence type="ECO:0000313" key="5">
    <source>
        <dbReference type="Proteomes" id="UP001165296"/>
    </source>
</evidence>
<dbReference type="InterPro" id="IPR044929">
    <property type="entry name" value="DNA/RNA_non-sp_Endonuclease_sf"/>
</dbReference>
<reference evidence="4" key="1">
    <citation type="submission" date="2021-10" db="EMBL/GenBank/DDBJ databases">
        <authorList>
            <person name="Dean J.D."/>
            <person name="Kim M.K."/>
            <person name="Newey C.N."/>
            <person name="Stoker T.S."/>
            <person name="Thompson D.W."/>
            <person name="Grose J.H."/>
        </authorList>
    </citation>
    <scope>NUCLEOTIDE SEQUENCE</scope>
    <source>
        <strain evidence="4">BT178</strain>
    </source>
</reference>
<dbReference type="GO" id="GO:0004519">
    <property type="term" value="F:endonuclease activity"/>
    <property type="evidence" value="ECO:0007669"/>
    <property type="project" value="UniProtKB-KW"/>
</dbReference>
<evidence type="ECO:0000259" key="2">
    <source>
        <dbReference type="SMART" id="SM00477"/>
    </source>
</evidence>
<dbReference type="InterPro" id="IPR044925">
    <property type="entry name" value="His-Me_finger_sf"/>
</dbReference>
<keyword evidence="4" id="KW-0378">Hydrolase</keyword>
<dbReference type="CDD" id="cd00091">
    <property type="entry name" value="NUC"/>
    <property type="match status" value="1"/>
</dbReference>
<proteinExistence type="predicted"/>
<dbReference type="RefSeq" id="WP_226176684.1">
    <property type="nucleotide sequence ID" value="NZ_JAJADR010000004.1"/>
</dbReference>
<feature type="chain" id="PRO_5046348123" evidence="1">
    <location>
        <begin position="30"/>
        <end position="440"/>
    </location>
</feature>
<evidence type="ECO:0000259" key="3">
    <source>
        <dbReference type="SMART" id="SM00892"/>
    </source>
</evidence>
<protein>
    <submittedName>
        <fullName evidence="4">DNA/RNA non-specific endonuclease</fullName>
    </submittedName>
</protein>
<evidence type="ECO:0000313" key="4">
    <source>
        <dbReference type="EMBL" id="MCB2409140.1"/>
    </source>
</evidence>